<evidence type="ECO:0000256" key="5">
    <source>
        <dbReference type="ARBA" id="ARBA00022679"/>
    </source>
</evidence>
<sequence length="147" mass="17126">MLKYFKENDLVQFIDRTDCNWKEAIRLSCHKLLEHDYIGEDYVEGIIDCVEKYGPYIIILPHVAMPHASPVEFKINKSGIAFTKFKEPIQFPENNHVKEANLFFTVSAKDATEHLDNIVNLMELLSDESVIETLMKIDNMMDFEKLI</sequence>
<evidence type="ECO:0000256" key="10">
    <source>
        <dbReference type="ARBA" id="ARBA00042072"/>
    </source>
</evidence>
<keyword evidence="7" id="KW-0418">Kinase</keyword>
<dbReference type="InterPro" id="IPR051351">
    <property type="entry name" value="Ascorbate-PTS_EIIA_comp"/>
</dbReference>
<organism evidence="13 15">
    <name type="scientific">Erysipelothrix amsterdamensis</name>
    <dbReference type="NCBI Taxonomy" id="2929157"/>
    <lineage>
        <taxon>Bacteria</taxon>
        <taxon>Bacillati</taxon>
        <taxon>Bacillota</taxon>
        <taxon>Erysipelotrichia</taxon>
        <taxon>Erysipelotrichales</taxon>
        <taxon>Erysipelotrichaceae</taxon>
        <taxon>Erysipelothrix</taxon>
    </lineage>
</organism>
<evidence type="ECO:0000256" key="9">
    <source>
        <dbReference type="ARBA" id="ARBA00041175"/>
    </source>
</evidence>
<protein>
    <recommendedName>
        <fullName evidence="9">Ascorbate-specific PTS system EIIA component</fullName>
    </recommendedName>
    <alternativeName>
        <fullName evidence="10">Ascorbate-specific phosphotransferase enzyme IIA component</fullName>
    </alternativeName>
</protein>
<comment type="function">
    <text evidence="8">The phosphoenolpyruvate-dependent sugar phosphotransferase system (sugar PTS), a major carbohydrate active transport system, catalyzes the phosphorylation of incoming sugar substrates concomitantly with their translocation across the cell membrane. The enzyme II UlaABC PTS system is involved in ascorbate transport.</text>
</comment>
<keyword evidence="3" id="KW-0963">Cytoplasm</keyword>
<keyword evidence="4" id="KW-0597">Phosphoprotein</keyword>
<dbReference type="Pfam" id="PF00359">
    <property type="entry name" value="PTS_EIIA_2"/>
    <property type="match status" value="1"/>
</dbReference>
<evidence type="ECO:0000313" key="12">
    <source>
        <dbReference type="EMBL" id="CAH2762164.1"/>
    </source>
</evidence>
<accession>A0AAU9VKD0</accession>
<dbReference type="SUPFAM" id="SSF55804">
    <property type="entry name" value="Phoshotransferase/anion transport protein"/>
    <property type="match status" value="1"/>
</dbReference>
<dbReference type="PANTHER" id="PTHR36203:SF1">
    <property type="entry name" value="ASCORBATE-SPECIFIC PTS SYSTEM EIIA COMPONENT"/>
    <property type="match status" value="1"/>
</dbReference>
<evidence type="ECO:0000256" key="2">
    <source>
        <dbReference type="ARBA" id="ARBA00022448"/>
    </source>
</evidence>
<dbReference type="AlphaFoldDB" id="A0AAU9VKD0"/>
<dbReference type="PROSITE" id="PS51094">
    <property type="entry name" value="PTS_EIIA_TYPE_2"/>
    <property type="match status" value="1"/>
</dbReference>
<gene>
    <name evidence="13" type="primary">cmtB</name>
    <name evidence="13" type="ORF">ERYAMS2_01079</name>
    <name evidence="12" type="ORF">ERYAMS_00786</name>
</gene>
<comment type="subcellular location">
    <subcellularLocation>
        <location evidence="1">Cytoplasm</location>
    </subcellularLocation>
</comment>
<dbReference type="Proteomes" id="UP001154111">
    <property type="component" value="Chromosome"/>
</dbReference>
<name>A0AAU9VKD0_9FIRM</name>
<evidence type="ECO:0000256" key="8">
    <source>
        <dbReference type="ARBA" id="ARBA00037387"/>
    </source>
</evidence>
<reference evidence="13" key="1">
    <citation type="submission" date="2022-04" db="EMBL/GenBank/DDBJ databases">
        <authorList>
            <person name="Forde T."/>
        </authorList>
    </citation>
    <scope>NUCLEOTIDE SEQUENCE</scope>
    <source>
        <strain evidence="13">A18Y016a</strain>
        <strain evidence="12">A18Y020d</strain>
    </source>
</reference>
<dbReference type="Gene3D" id="3.40.930.10">
    <property type="entry name" value="Mannitol-specific EII, Chain A"/>
    <property type="match status" value="1"/>
</dbReference>
<evidence type="ECO:0000256" key="7">
    <source>
        <dbReference type="ARBA" id="ARBA00022777"/>
    </source>
</evidence>
<evidence type="ECO:0000256" key="4">
    <source>
        <dbReference type="ARBA" id="ARBA00022553"/>
    </source>
</evidence>
<evidence type="ECO:0000313" key="13">
    <source>
        <dbReference type="EMBL" id="CAH2762188.1"/>
    </source>
</evidence>
<evidence type="ECO:0000313" key="14">
    <source>
        <dbReference type="Proteomes" id="UP001154095"/>
    </source>
</evidence>
<dbReference type="EMBL" id="OW659477">
    <property type="protein sequence ID" value="CAH2762188.1"/>
    <property type="molecule type" value="Genomic_DNA"/>
</dbReference>
<dbReference type="InterPro" id="IPR002178">
    <property type="entry name" value="PTS_EIIA_type-2_dom"/>
</dbReference>
<evidence type="ECO:0000256" key="6">
    <source>
        <dbReference type="ARBA" id="ARBA00022683"/>
    </source>
</evidence>
<dbReference type="InterPro" id="IPR016152">
    <property type="entry name" value="PTrfase/Anion_transptr"/>
</dbReference>
<dbReference type="GO" id="GO:0005737">
    <property type="term" value="C:cytoplasm"/>
    <property type="evidence" value="ECO:0007669"/>
    <property type="project" value="UniProtKB-SubCell"/>
</dbReference>
<dbReference type="GO" id="GO:0016301">
    <property type="term" value="F:kinase activity"/>
    <property type="evidence" value="ECO:0007669"/>
    <property type="project" value="UniProtKB-KW"/>
</dbReference>
<keyword evidence="13" id="KW-0762">Sugar transport</keyword>
<dbReference type="Proteomes" id="UP001154095">
    <property type="component" value="Chromosome"/>
</dbReference>
<evidence type="ECO:0000256" key="1">
    <source>
        <dbReference type="ARBA" id="ARBA00004496"/>
    </source>
</evidence>
<dbReference type="RefSeq" id="WP_161636558.1">
    <property type="nucleotide sequence ID" value="NZ_OW659477.1"/>
</dbReference>
<feature type="domain" description="PTS EIIA type-2" evidence="11">
    <location>
        <begin position="3"/>
        <end position="147"/>
    </location>
</feature>
<proteinExistence type="predicted"/>
<evidence type="ECO:0000313" key="15">
    <source>
        <dbReference type="Proteomes" id="UP001154111"/>
    </source>
</evidence>
<dbReference type="CDD" id="cd00211">
    <property type="entry name" value="PTS_IIA_fru"/>
    <property type="match status" value="1"/>
</dbReference>
<evidence type="ECO:0000256" key="3">
    <source>
        <dbReference type="ARBA" id="ARBA00022490"/>
    </source>
</evidence>
<keyword evidence="5" id="KW-0808">Transferase</keyword>
<evidence type="ECO:0000259" key="11">
    <source>
        <dbReference type="PROSITE" id="PS51094"/>
    </source>
</evidence>
<dbReference type="PANTHER" id="PTHR36203">
    <property type="entry name" value="ASCORBATE-SPECIFIC PTS SYSTEM EIIA COMPONENT"/>
    <property type="match status" value="1"/>
</dbReference>
<keyword evidence="2" id="KW-0813">Transport</keyword>
<keyword evidence="6" id="KW-0598">Phosphotransferase system</keyword>
<dbReference type="EMBL" id="OW659496">
    <property type="protein sequence ID" value="CAH2762164.1"/>
    <property type="molecule type" value="Genomic_DNA"/>
</dbReference>
<keyword evidence="14" id="KW-1185">Reference proteome</keyword>
<dbReference type="GO" id="GO:0009401">
    <property type="term" value="P:phosphoenolpyruvate-dependent sugar phosphotransferase system"/>
    <property type="evidence" value="ECO:0007669"/>
    <property type="project" value="UniProtKB-KW"/>
</dbReference>